<dbReference type="AlphaFoldDB" id="A0A0R1K5B0"/>
<comment type="caution">
    <text evidence="1">The sequence shown here is derived from an EMBL/GenBank/DDBJ whole genome shotgun (WGS) entry which is preliminary data.</text>
</comment>
<name>A0A0R1K5B0_9LACO</name>
<reference evidence="1 2" key="1">
    <citation type="journal article" date="2015" name="Genome Announc.">
        <title>Expanding the biotechnology potential of lactobacilli through comparative genomics of 213 strains and associated genera.</title>
        <authorList>
            <person name="Sun Z."/>
            <person name="Harris H.M."/>
            <person name="McCann A."/>
            <person name="Guo C."/>
            <person name="Argimon S."/>
            <person name="Zhang W."/>
            <person name="Yang X."/>
            <person name="Jeffery I.B."/>
            <person name="Cooney J.C."/>
            <person name="Kagawa T.F."/>
            <person name="Liu W."/>
            <person name="Song Y."/>
            <person name="Salvetti E."/>
            <person name="Wrobel A."/>
            <person name="Rasinkangas P."/>
            <person name="Parkhill J."/>
            <person name="Rea M.C."/>
            <person name="O'Sullivan O."/>
            <person name="Ritari J."/>
            <person name="Douillard F.P."/>
            <person name="Paul Ross R."/>
            <person name="Yang R."/>
            <person name="Briner A.E."/>
            <person name="Felis G.E."/>
            <person name="de Vos W.M."/>
            <person name="Barrangou R."/>
            <person name="Klaenhammer T.R."/>
            <person name="Caufield P.W."/>
            <person name="Cui Y."/>
            <person name="Zhang H."/>
            <person name="O'Toole P.W."/>
        </authorList>
    </citation>
    <scope>NUCLEOTIDE SEQUENCE [LARGE SCALE GENOMIC DNA]</scope>
    <source>
        <strain evidence="1 2">DSM 19682</strain>
    </source>
</reference>
<dbReference type="Proteomes" id="UP000051248">
    <property type="component" value="Unassembled WGS sequence"/>
</dbReference>
<proteinExistence type="predicted"/>
<organism evidence="1 2">
    <name type="scientific">Companilactobacillus nodensis DSM 19682 = JCM 14932 = NBRC 107160</name>
    <dbReference type="NCBI Taxonomy" id="1423775"/>
    <lineage>
        <taxon>Bacteria</taxon>
        <taxon>Bacillati</taxon>
        <taxon>Bacillota</taxon>
        <taxon>Bacilli</taxon>
        <taxon>Lactobacillales</taxon>
        <taxon>Lactobacillaceae</taxon>
        <taxon>Companilactobacillus</taxon>
    </lineage>
</organism>
<sequence length="72" mass="8537">MEEEIKTKRHMYLEQFPDVQDMNAMNFGAGKDIGEEVVDLLKEKSLTYQEAYMGLQYAYNKLHYETNLLKLK</sequence>
<evidence type="ECO:0000313" key="1">
    <source>
        <dbReference type="EMBL" id="KRK78782.1"/>
    </source>
</evidence>
<evidence type="ECO:0000313" key="2">
    <source>
        <dbReference type="Proteomes" id="UP000051248"/>
    </source>
</evidence>
<dbReference type="RefSeq" id="WP_025024699.1">
    <property type="nucleotide sequence ID" value="NZ_AZDZ01000022.1"/>
</dbReference>
<accession>A0A0R1K5B0</accession>
<dbReference type="STRING" id="1423775.FD03_GL002563"/>
<gene>
    <name evidence="1" type="ORF">FD03_GL002563</name>
</gene>
<dbReference type="EMBL" id="AZDZ01000022">
    <property type="protein sequence ID" value="KRK78782.1"/>
    <property type="molecule type" value="Genomic_DNA"/>
</dbReference>
<keyword evidence="2" id="KW-1185">Reference proteome</keyword>
<dbReference type="OrthoDB" id="2324304at2"/>
<protein>
    <submittedName>
        <fullName evidence="1">Uncharacterized protein</fullName>
    </submittedName>
</protein>